<dbReference type="InterPro" id="IPR000742">
    <property type="entry name" value="EGF"/>
</dbReference>
<evidence type="ECO:0000256" key="11">
    <source>
        <dbReference type="ARBA" id="ARBA00023157"/>
    </source>
</evidence>
<evidence type="ECO:0000256" key="10">
    <source>
        <dbReference type="ARBA" id="ARBA00023136"/>
    </source>
</evidence>
<evidence type="ECO:0000313" key="18">
    <source>
        <dbReference type="EMBL" id="WAR20538.1"/>
    </source>
</evidence>
<dbReference type="Pfam" id="PF12661">
    <property type="entry name" value="hEGF"/>
    <property type="match status" value="2"/>
</dbReference>
<dbReference type="InterPro" id="IPR051022">
    <property type="entry name" value="Notch_Cell-Fate_Det"/>
</dbReference>
<feature type="domain" description="EGF-like" evidence="17">
    <location>
        <begin position="286"/>
        <end position="297"/>
    </location>
</feature>
<feature type="compositionally biased region" description="Polar residues" evidence="13">
    <location>
        <begin position="505"/>
        <end position="525"/>
    </location>
</feature>
<evidence type="ECO:0000259" key="17">
    <source>
        <dbReference type="PROSITE" id="PS01186"/>
    </source>
</evidence>
<feature type="region of interest" description="Disordered" evidence="13">
    <location>
        <begin position="505"/>
        <end position="530"/>
    </location>
</feature>
<accession>A0ABY7FEE9</accession>
<evidence type="ECO:0000256" key="6">
    <source>
        <dbReference type="ARBA" id="ARBA00022737"/>
    </source>
</evidence>
<feature type="domain" description="EGF-like" evidence="16 17">
    <location>
        <begin position="480"/>
        <end position="491"/>
    </location>
</feature>
<evidence type="ECO:0000313" key="19">
    <source>
        <dbReference type="Proteomes" id="UP001164746"/>
    </source>
</evidence>
<dbReference type="PROSITE" id="PS00010">
    <property type="entry name" value="ASX_HYDROXYL"/>
    <property type="match status" value="2"/>
</dbReference>
<dbReference type="Pfam" id="PF21700">
    <property type="entry name" value="EGF_DL_JAG"/>
    <property type="match status" value="1"/>
</dbReference>
<dbReference type="InterPro" id="IPR001774">
    <property type="entry name" value="DSL"/>
</dbReference>
<dbReference type="SMART" id="SM00051">
    <property type="entry name" value="DSL"/>
    <property type="match status" value="1"/>
</dbReference>
<dbReference type="PROSITE" id="PS00022">
    <property type="entry name" value="EGF_1"/>
    <property type="match status" value="6"/>
</dbReference>
<dbReference type="PANTHER" id="PTHR24049">
    <property type="entry name" value="CRUMBS FAMILY MEMBER"/>
    <property type="match status" value="1"/>
</dbReference>
<dbReference type="PANTHER" id="PTHR24049:SF22">
    <property type="entry name" value="DROSOPHILA CRUMBS HOMOLOG"/>
    <property type="match status" value="1"/>
</dbReference>
<dbReference type="SUPFAM" id="SSF57196">
    <property type="entry name" value="EGF/Laminin"/>
    <property type="match status" value="1"/>
</dbReference>
<evidence type="ECO:0000256" key="12">
    <source>
        <dbReference type="ARBA" id="ARBA00023180"/>
    </source>
</evidence>
<feature type="domain" description="EGF-like" evidence="16 17">
    <location>
        <begin position="404"/>
        <end position="415"/>
    </location>
</feature>
<dbReference type="SUPFAM" id="SSF57184">
    <property type="entry name" value="Growth factor receptor domain"/>
    <property type="match status" value="1"/>
</dbReference>
<protein>
    <submittedName>
        <fullName evidence="18">DLLD-like protein</fullName>
    </submittedName>
</protein>
<feature type="domain" description="EGF-like" evidence="16 17">
    <location>
        <begin position="326"/>
        <end position="337"/>
    </location>
</feature>
<evidence type="ECO:0000256" key="5">
    <source>
        <dbReference type="ARBA" id="ARBA00022729"/>
    </source>
</evidence>
<evidence type="ECO:0000256" key="2">
    <source>
        <dbReference type="ARBA" id="ARBA00022473"/>
    </source>
</evidence>
<dbReference type="PROSITE" id="PS01186">
    <property type="entry name" value="EGF_2"/>
    <property type="match status" value="6"/>
</dbReference>
<feature type="domain" description="EGF-like" evidence="16 17">
    <location>
        <begin position="365"/>
        <end position="376"/>
    </location>
</feature>
<feature type="signal peptide" evidence="15">
    <location>
        <begin position="1"/>
        <end position="26"/>
    </location>
</feature>
<keyword evidence="10 14" id="KW-0472">Membrane</keyword>
<dbReference type="Pfam" id="PF01414">
    <property type="entry name" value="DSL"/>
    <property type="match status" value="1"/>
</dbReference>
<keyword evidence="19" id="KW-1185">Reference proteome</keyword>
<dbReference type="Gene3D" id="2.60.40.3510">
    <property type="match status" value="1"/>
</dbReference>
<comment type="subcellular location">
    <subcellularLocation>
        <location evidence="1">Membrane</location>
        <topology evidence="1">Single-pass type I membrane protein</topology>
    </subcellularLocation>
</comment>
<evidence type="ECO:0000256" key="13">
    <source>
        <dbReference type="SAM" id="MobiDB-lite"/>
    </source>
</evidence>
<keyword evidence="2" id="KW-0217">Developmental protein</keyword>
<dbReference type="Gene3D" id="2.10.25.10">
    <property type="entry name" value="Laminin"/>
    <property type="match status" value="6"/>
</dbReference>
<keyword evidence="7" id="KW-0221">Differentiation</keyword>
<feature type="domain" description="EGF-like" evidence="16 17">
    <location>
        <begin position="442"/>
        <end position="453"/>
    </location>
</feature>
<dbReference type="Pfam" id="PF00008">
    <property type="entry name" value="EGF"/>
    <property type="match status" value="3"/>
</dbReference>
<reference evidence="18" key="1">
    <citation type="submission" date="2022-11" db="EMBL/GenBank/DDBJ databases">
        <title>Centuries of genome instability and evolution in soft-shell clam transmissible cancer (bioRxiv).</title>
        <authorList>
            <person name="Hart S.F.M."/>
            <person name="Yonemitsu M.A."/>
            <person name="Giersch R.M."/>
            <person name="Beal B.F."/>
            <person name="Arriagada G."/>
            <person name="Davis B.W."/>
            <person name="Ostrander E.A."/>
            <person name="Goff S.P."/>
            <person name="Metzger M.J."/>
        </authorList>
    </citation>
    <scope>NUCLEOTIDE SEQUENCE</scope>
    <source>
        <strain evidence="18">MELC-2E11</strain>
        <tissue evidence="18">Siphon/mantle</tissue>
    </source>
</reference>
<dbReference type="PROSITE" id="PS01187">
    <property type="entry name" value="EGF_CA"/>
    <property type="match status" value="1"/>
</dbReference>
<feature type="transmembrane region" description="Helical" evidence="14">
    <location>
        <begin position="539"/>
        <end position="563"/>
    </location>
</feature>
<evidence type="ECO:0000256" key="15">
    <source>
        <dbReference type="SAM" id="SignalP"/>
    </source>
</evidence>
<evidence type="ECO:0000259" key="16">
    <source>
        <dbReference type="PROSITE" id="PS00022"/>
    </source>
</evidence>
<proteinExistence type="predicted"/>
<dbReference type="PRINTS" id="PR00010">
    <property type="entry name" value="EGFBLOOD"/>
</dbReference>
<keyword evidence="5 15" id="KW-0732">Signal</keyword>
<dbReference type="InterPro" id="IPR011651">
    <property type="entry name" value="Notch_ligand_N"/>
</dbReference>
<evidence type="ECO:0000256" key="9">
    <source>
        <dbReference type="ARBA" id="ARBA00022989"/>
    </source>
</evidence>
<evidence type="ECO:0000256" key="7">
    <source>
        <dbReference type="ARBA" id="ARBA00022782"/>
    </source>
</evidence>
<keyword evidence="11" id="KW-1015">Disulfide bond</keyword>
<dbReference type="InterPro" id="IPR013032">
    <property type="entry name" value="EGF-like_CS"/>
</dbReference>
<evidence type="ECO:0000256" key="8">
    <source>
        <dbReference type="ARBA" id="ARBA00022843"/>
    </source>
</evidence>
<dbReference type="InterPro" id="IPR009030">
    <property type="entry name" value="Growth_fac_rcpt_cys_sf"/>
</dbReference>
<dbReference type="SMART" id="SM00181">
    <property type="entry name" value="EGF"/>
    <property type="match status" value="8"/>
</dbReference>
<keyword evidence="12" id="KW-0325">Glycoprotein</keyword>
<feature type="domain" description="EGF-like" evidence="16">
    <location>
        <begin position="255"/>
        <end position="266"/>
    </location>
</feature>
<keyword evidence="3" id="KW-0245">EGF-like domain</keyword>
<sequence>MKLHKAASITILVILNILYLLPKVFCSGVIELQLTSFTNSRGLDYDGSCCNGVLDTSNPALGPMCSETCHTFFTICLTNYMNTIPPDLSKDKCLFGYVMTDVLGSNNVNFESLEGFNNVINFHFNFSWPGTFSIILEAWHDATLSNPVTGSPRERISRLAVQRELQVGSEWSNFIHKTDKTELEYRYRVRCDTNYYDAGCSKLCRPRDDHFGHYTCDENGDIVCMKGWLGQFCDQAICAEGCHPDHGFCDQPNECKCRGGWEGSECTECIKYPGCKHGTCSRPWECNCDEGWGGLYCTLDLQFCTRHNPCLNGGVCQNTGSGSYTCICQEGYNGTNCEREVDDCLSKPCVNGDGRCIDELNGYKCVCEQGFTGSLCEENIDDCSSNNPCLNGATCIDKINGHACRCVAGFVGELCDTNVDDCETRPCANGGLCEDLVNDFNCTCRPGYAGKFCTIVINPCESSPCRNGATCRPSINNYHCECVPGFTGKNCQYLPGQIVTSTTRDFSSEQVRTTTPSNKQGNTAMHQEDQDEEFTTTQLLLIVCLGVGIPLLAIIIVVTILLCRRRRRPDTRKEEDENIQNSINNKLRESKIFTTLPQSSSNISNLASKVSNQDSDYNSLKSFKRPSSQIYVGDKYINKQLIKPYNTDLQVHSKTSDYEKPAKSYEKEKVSIDPSNLDISHNFIKSHTVTVATMATTFSRRKSSDVIDSLDNL</sequence>
<keyword evidence="4 14" id="KW-0812">Transmembrane</keyword>
<dbReference type="SMART" id="SM00179">
    <property type="entry name" value="EGF_CA"/>
    <property type="match status" value="5"/>
</dbReference>
<dbReference type="InterPro" id="IPR018097">
    <property type="entry name" value="EGF_Ca-bd_CS"/>
</dbReference>
<dbReference type="EMBL" id="CP111022">
    <property type="protein sequence ID" value="WAR20538.1"/>
    <property type="molecule type" value="Genomic_DNA"/>
</dbReference>
<dbReference type="InterPro" id="IPR000152">
    <property type="entry name" value="EGF-type_Asp/Asn_hydroxyl_site"/>
</dbReference>
<dbReference type="Gene3D" id="2.10.25.140">
    <property type="match status" value="1"/>
</dbReference>
<feature type="chain" id="PRO_5045622734" evidence="15">
    <location>
        <begin position="27"/>
        <end position="713"/>
    </location>
</feature>
<evidence type="ECO:0000256" key="14">
    <source>
        <dbReference type="SAM" id="Phobius"/>
    </source>
</evidence>
<dbReference type="InterPro" id="IPR001881">
    <property type="entry name" value="EGF-like_Ca-bd_dom"/>
</dbReference>
<keyword evidence="8" id="KW-0832">Ubl conjugation</keyword>
<name>A0ABY7FEE9_MYAAR</name>
<dbReference type="Pfam" id="PF07657">
    <property type="entry name" value="MNNL"/>
    <property type="match status" value="1"/>
</dbReference>
<evidence type="ECO:0000256" key="1">
    <source>
        <dbReference type="ARBA" id="ARBA00004479"/>
    </source>
</evidence>
<evidence type="ECO:0000256" key="4">
    <source>
        <dbReference type="ARBA" id="ARBA00022692"/>
    </source>
</evidence>
<dbReference type="CDD" id="cd00054">
    <property type="entry name" value="EGF_CA"/>
    <property type="match status" value="5"/>
</dbReference>
<evidence type="ECO:0000256" key="3">
    <source>
        <dbReference type="ARBA" id="ARBA00022536"/>
    </source>
</evidence>
<dbReference type="Proteomes" id="UP001164746">
    <property type="component" value="Chromosome 11"/>
</dbReference>
<gene>
    <name evidence="18" type="ORF">MAR_002376</name>
</gene>
<organism evidence="18 19">
    <name type="scientific">Mya arenaria</name>
    <name type="common">Soft-shell clam</name>
    <dbReference type="NCBI Taxonomy" id="6604"/>
    <lineage>
        <taxon>Eukaryota</taxon>
        <taxon>Metazoa</taxon>
        <taxon>Spiralia</taxon>
        <taxon>Lophotrochozoa</taxon>
        <taxon>Mollusca</taxon>
        <taxon>Bivalvia</taxon>
        <taxon>Autobranchia</taxon>
        <taxon>Heteroconchia</taxon>
        <taxon>Euheterodonta</taxon>
        <taxon>Imparidentia</taxon>
        <taxon>Neoheterodontei</taxon>
        <taxon>Myida</taxon>
        <taxon>Myoidea</taxon>
        <taxon>Myidae</taxon>
        <taxon>Mya</taxon>
    </lineage>
</organism>
<keyword evidence="6" id="KW-0677">Repeat</keyword>
<keyword evidence="9 14" id="KW-1133">Transmembrane helix</keyword>